<comment type="caution">
    <text evidence="1">The sequence shown here is derived from an EMBL/GenBank/DDBJ whole genome shotgun (WGS) entry which is preliminary data.</text>
</comment>
<evidence type="ECO:0000313" key="1">
    <source>
        <dbReference type="EMBL" id="TWW07893.1"/>
    </source>
</evidence>
<feature type="non-terminal residue" evidence="1">
    <location>
        <position position="1"/>
    </location>
</feature>
<evidence type="ECO:0008006" key="3">
    <source>
        <dbReference type="Google" id="ProtNLM"/>
    </source>
</evidence>
<keyword evidence="2" id="KW-1185">Reference proteome</keyword>
<dbReference type="AlphaFoldDB" id="A0A5C6M154"/>
<dbReference type="EMBL" id="SRHE01000956">
    <property type="protein sequence ID" value="TWW07893.1"/>
    <property type="molecule type" value="Genomic_DNA"/>
</dbReference>
<dbReference type="Proteomes" id="UP000321083">
    <property type="component" value="Unassembled WGS sequence"/>
</dbReference>
<gene>
    <name evidence="1" type="ORF">E3A20_29780</name>
</gene>
<sequence length="349" mass="36414">SNGSTITIAGSCTSTYIVNLTGADAQTYTCVNSQFTFTVNLATGDGTYDYFVAQEEPTSGLLSSEVRITWIRDTSAPPAPTVLAPSLNPYRSGDGTLHLLGTCETDATVKVASEPSFSTTCENQYFDLAYSKSADATYNLGVVQVDRAGNVSSTATFTWIKDSSLPTAPVIVTPNQGHLVSSASSIQIVGSCLIGLEVVVSSGATTGEMIAPAGTLSTACSTGSFSFTIQKSGQAQYVFQLAHRASTGLLSGAASVIWSRDSLAPILSFNSTPPNPNLMSTATFTFSANESATFQCALDAAPYTSCTSPVTLTNVTTGSRSFHVRAYDAAGNSDSGTSNLTHNWTQSFR</sequence>
<organism evidence="1 2">
    <name type="scientific">Planctomyces bekefii</name>
    <dbReference type="NCBI Taxonomy" id="1653850"/>
    <lineage>
        <taxon>Bacteria</taxon>
        <taxon>Pseudomonadati</taxon>
        <taxon>Planctomycetota</taxon>
        <taxon>Planctomycetia</taxon>
        <taxon>Planctomycetales</taxon>
        <taxon>Planctomycetaceae</taxon>
        <taxon>Planctomyces</taxon>
    </lineage>
</organism>
<reference evidence="1 2" key="1">
    <citation type="submission" date="2019-08" db="EMBL/GenBank/DDBJ databases">
        <title>100 year-old enigma solved: identification of Planctomyces bekefii, the type genus and species of the phylum Planctomycetes.</title>
        <authorList>
            <person name="Svetlana D.N."/>
            <person name="Overmann J."/>
        </authorList>
    </citation>
    <scope>NUCLEOTIDE SEQUENCE [LARGE SCALE GENOMIC DNA]</scope>
    <source>
        <strain evidence="1">Phe10_nw2017</strain>
    </source>
</reference>
<reference evidence="1 2" key="2">
    <citation type="submission" date="2019-08" db="EMBL/GenBank/DDBJ databases">
        <authorList>
            <person name="Henke P."/>
        </authorList>
    </citation>
    <scope>NUCLEOTIDE SEQUENCE [LARGE SCALE GENOMIC DNA]</scope>
    <source>
        <strain evidence="1">Phe10_nw2017</strain>
    </source>
</reference>
<feature type="non-terminal residue" evidence="1">
    <location>
        <position position="349"/>
    </location>
</feature>
<name>A0A5C6M154_9PLAN</name>
<proteinExistence type="predicted"/>
<evidence type="ECO:0000313" key="2">
    <source>
        <dbReference type="Proteomes" id="UP000321083"/>
    </source>
</evidence>
<protein>
    <recommendedName>
        <fullName evidence="3">Ig-like domain-containing protein</fullName>
    </recommendedName>
</protein>
<accession>A0A5C6M154</accession>